<proteinExistence type="predicted"/>
<dbReference type="Proteomes" id="UP000664521">
    <property type="component" value="Unassembled WGS sequence"/>
</dbReference>
<comment type="caution">
    <text evidence="2">The sequence shown here is derived from an EMBL/GenBank/DDBJ whole genome shotgun (WGS) entry which is preliminary data.</text>
</comment>
<evidence type="ECO:0000256" key="1">
    <source>
        <dbReference type="SAM" id="SignalP"/>
    </source>
</evidence>
<accession>A0A8H3FJ92</accession>
<reference evidence="2" key="1">
    <citation type="submission" date="2021-03" db="EMBL/GenBank/DDBJ databases">
        <authorList>
            <person name="Tagirdzhanova G."/>
        </authorList>
    </citation>
    <scope>NUCLEOTIDE SEQUENCE</scope>
</reference>
<keyword evidence="1" id="KW-0732">Signal</keyword>
<keyword evidence="3" id="KW-1185">Reference proteome</keyword>
<sequence>MYHKPTTITLFTLLLPLPAPVLATSMICYSPPTVPPLTNDCFDLLAAIDYLSHLPFQQGPKDWGRRLPNTDISESLPKLYYFNDGTRPTFSTCALELDADPTDVWAVETFTLAKVGKAAGAIVDKCVEDHHMVGMATLGETGKVQASVFRTERPMLRAAMAGAALAGGKKMGGGLWVVEGDAARRWQLRNATLVKGTVEES</sequence>
<dbReference type="OrthoDB" id="5328816at2759"/>
<gene>
    <name evidence="2" type="ORF">HETSPECPRED_006271</name>
</gene>
<dbReference type="AlphaFoldDB" id="A0A8H3FJ92"/>
<evidence type="ECO:0000313" key="3">
    <source>
        <dbReference type="Proteomes" id="UP000664521"/>
    </source>
</evidence>
<name>A0A8H3FJ92_9LECA</name>
<organism evidence="2 3">
    <name type="scientific">Heterodermia speciosa</name>
    <dbReference type="NCBI Taxonomy" id="116794"/>
    <lineage>
        <taxon>Eukaryota</taxon>
        <taxon>Fungi</taxon>
        <taxon>Dikarya</taxon>
        <taxon>Ascomycota</taxon>
        <taxon>Pezizomycotina</taxon>
        <taxon>Lecanoromycetes</taxon>
        <taxon>OSLEUM clade</taxon>
        <taxon>Lecanoromycetidae</taxon>
        <taxon>Caliciales</taxon>
        <taxon>Physciaceae</taxon>
        <taxon>Heterodermia</taxon>
    </lineage>
</organism>
<dbReference type="EMBL" id="CAJPDS010000040">
    <property type="protein sequence ID" value="CAF9926142.1"/>
    <property type="molecule type" value="Genomic_DNA"/>
</dbReference>
<feature type="signal peptide" evidence="1">
    <location>
        <begin position="1"/>
        <end position="23"/>
    </location>
</feature>
<feature type="chain" id="PRO_5034592620" evidence="1">
    <location>
        <begin position="24"/>
        <end position="201"/>
    </location>
</feature>
<evidence type="ECO:0000313" key="2">
    <source>
        <dbReference type="EMBL" id="CAF9926142.1"/>
    </source>
</evidence>
<protein>
    <submittedName>
        <fullName evidence="2">Uncharacterized protein</fullName>
    </submittedName>
</protein>